<gene>
    <name evidence="3" type="ORF">C8A04DRAFT_28135</name>
</gene>
<dbReference type="GO" id="GO:0031505">
    <property type="term" value="P:fungal-type cell wall organization"/>
    <property type="evidence" value="ECO:0007669"/>
    <property type="project" value="InterPro"/>
</dbReference>
<dbReference type="InterPro" id="IPR038843">
    <property type="entry name" value="Sed1/Spi1"/>
</dbReference>
<evidence type="ECO:0000313" key="3">
    <source>
        <dbReference type="EMBL" id="KAK4144232.1"/>
    </source>
</evidence>
<dbReference type="AlphaFoldDB" id="A0AAN6ZMT4"/>
<dbReference type="EMBL" id="MU853579">
    <property type="protein sequence ID" value="KAK4144232.1"/>
    <property type="molecule type" value="Genomic_DNA"/>
</dbReference>
<feature type="compositionally biased region" description="Low complexity" evidence="1">
    <location>
        <begin position="88"/>
        <end position="97"/>
    </location>
</feature>
<evidence type="ECO:0000256" key="1">
    <source>
        <dbReference type="SAM" id="MobiDB-lite"/>
    </source>
</evidence>
<comment type="caution">
    <text evidence="3">The sequence shown here is derived from an EMBL/GenBank/DDBJ whole genome shotgun (WGS) entry which is preliminary data.</text>
</comment>
<organism evidence="3 4">
    <name type="scientific">Dichotomopilus funicola</name>
    <dbReference type="NCBI Taxonomy" id="1934379"/>
    <lineage>
        <taxon>Eukaryota</taxon>
        <taxon>Fungi</taxon>
        <taxon>Dikarya</taxon>
        <taxon>Ascomycota</taxon>
        <taxon>Pezizomycotina</taxon>
        <taxon>Sordariomycetes</taxon>
        <taxon>Sordariomycetidae</taxon>
        <taxon>Sordariales</taxon>
        <taxon>Chaetomiaceae</taxon>
        <taxon>Dichotomopilus</taxon>
    </lineage>
</organism>
<feature type="region of interest" description="Disordered" evidence="1">
    <location>
        <begin position="88"/>
        <end position="135"/>
    </location>
</feature>
<dbReference type="GO" id="GO:0005199">
    <property type="term" value="F:structural constituent of cell wall"/>
    <property type="evidence" value="ECO:0007669"/>
    <property type="project" value="InterPro"/>
</dbReference>
<dbReference type="PANTHER" id="PTHR35523">
    <property type="entry name" value="CELL WALL PROTEIN SED1"/>
    <property type="match status" value="1"/>
</dbReference>
<dbReference type="GeneID" id="87817149"/>
<dbReference type="Proteomes" id="UP001302676">
    <property type="component" value="Unassembled WGS sequence"/>
</dbReference>
<feature type="compositionally biased region" description="Low complexity" evidence="1">
    <location>
        <begin position="104"/>
        <end position="133"/>
    </location>
</feature>
<feature type="signal peptide" evidence="2">
    <location>
        <begin position="1"/>
        <end position="15"/>
    </location>
</feature>
<dbReference type="PANTHER" id="PTHR35523:SF1">
    <property type="entry name" value="CELL WALL PROTEIN SED1"/>
    <property type="match status" value="1"/>
</dbReference>
<keyword evidence="4" id="KW-1185">Reference proteome</keyword>
<reference evidence="3" key="2">
    <citation type="submission" date="2023-05" db="EMBL/GenBank/DDBJ databases">
        <authorList>
            <consortium name="Lawrence Berkeley National Laboratory"/>
            <person name="Steindorff A."/>
            <person name="Hensen N."/>
            <person name="Bonometti L."/>
            <person name="Westerberg I."/>
            <person name="Brannstrom I.O."/>
            <person name="Guillou S."/>
            <person name="Cros-Aarteil S."/>
            <person name="Calhoun S."/>
            <person name="Haridas S."/>
            <person name="Kuo A."/>
            <person name="Mondo S."/>
            <person name="Pangilinan J."/>
            <person name="Riley R."/>
            <person name="Labutti K."/>
            <person name="Andreopoulos B."/>
            <person name="Lipzen A."/>
            <person name="Chen C."/>
            <person name="Yanf M."/>
            <person name="Daum C."/>
            <person name="Ng V."/>
            <person name="Clum A."/>
            <person name="Ohm R."/>
            <person name="Martin F."/>
            <person name="Silar P."/>
            <person name="Natvig D."/>
            <person name="Lalanne C."/>
            <person name="Gautier V."/>
            <person name="Ament-Velasquez S.L."/>
            <person name="Kruys A."/>
            <person name="Hutchinson M.I."/>
            <person name="Powell A.J."/>
            <person name="Barry K."/>
            <person name="Miller A.N."/>
            <person name="Grigoriev I.V."/>
            <person name="Debuchy R."/>
            <person name="Gladieux P."/>
            <person name="Thoren M.H."/>
            <person name="Johannesson H."/>
        </authorList>
    </citation>
    <scope>NUCLEOTIDE SEQUENCE</scope>
    <source>
        <strain evidence="3">CBS 141.50</strain>
    </source>
</reference>
<dbReference type="GO" id="GO:0009277">
    <property type="term" value="C:fungal-type cell wall"/>
    <property type="evidence" value="ECO:0007669"/>
    <property type="project" value="TreeGrafter"/>
</dbReference>
<reference evidence="3" key="1">
    <citation type="journal article" date="2023" name="Mol. Phylogenet. Evol.">
        <title>Genome-scale phylogeny and comparative genomics of the fungal order Sordariales.</title>
        <authorList>
            <person name="Hensen N."/>
            <person name="Bonometti L."/>
            <person name="Westerberg I."/>
            <person name="Brannstrom I.O."/>
            <person name="Guillou S."/>
            <person name="Cros-Aarteil S."/>
            <person name="Calhoun S."/>
            <person name="Haridas S."/>
            <person name="Kuo A."/>
            <person name="Mondo S."/>
            <person name="Pangilinan J."/>
            <person name="Riley R."/>
            <person name="LaButti K."/>
            <person name="Andreopoulos B."/>
            <person name="Lipzen A."/>
            <person name="Chen C."/>
            <person name="Yan M."/>
            <person name="Daum C."/>
            <person name="Ng V."/>
            <person name="Clum A."/>
            <person name="Steindorff A."/>
            <person name="Ohm R.A."/>
            <person name="Martin F."/>
            <person name="Silar P."/>
            <person name="Natvig D.O."/>
            <person name="Lalanne C."/>
            <person name="Gautier V."/>
            <person name="Ament-Velasquez S.L."/>
            <person name="Kruys A."/>
            <person name="Hutchinson M.I."/>
            <person name="Powell A.J."/>
            <person name="Barry K."/>
            <person name="Miller A.N."/>
            <person name="Grigoriev I.V."/>
            <person name="Debuchy R."/>
            <person name="Gladieux P."/>
            <person name="Hiltunen Thoren M."/>
            <person name="Johannesson H."/>
        </authorList>
    </citation>
    <scope>NUCLEOTIDE SEQUENCE</scope>
    <source>
        <strain evidence="3">CBS 141.50</strain>
    </source>
</reference>
<proteinExistence type="predicted"/>
<sequence>MKFTTVLALATGAMATAHSSVSYTTKVVTAVTTYIPAPTEIAYGANTYTVTEATHLTLTDGPYTIKVPVTTITSVLCEETCTATYHNSTSTSSSLAPSFPPPSFSTTPTVTGTGSLPAPTAPGGPSGTSTSPPIETAGAGRVAMLSGGALAGVLGFAALAL</sequence>
<evidence type="ECO:0000313" key="4">
    <source>
        <dbReference type="Proteomes" id="UP001302676"/>
    </source>
</evidence>
<evidence type="ECO:0000256" key="2">
    <source>
        <dbReference type="SAM" id="SignalP"/>
    </source>
</evidence>
<feature type="chain" id="PRO_5043033845" evidence="2">
    <location>
        <begin position="16"/>
        <end position="161"/>
    </location>
</feature>
<accession>A0AAN6ZMT4</accession>
<name>A0AAN6ZMT4_9PEZI</name>
<dbReference type="RefSeq" id="XP_062637603.1">
    <property type="nucleotide sequence ID" value="XM_062780536.1"/>
</dbReference>
<protein>
    <submittedName>
        <fullName evidence="3">Uncharacterized protein</fullName>
    </submittedName>
</protein>
<keyword evidence="2" id="KW-0732">Signal</keyword>